<dbReference type="EMBL" id="BGZN01000159">
    <property type="protein sequence ID" value="GBR75102.1"/>
    <property type="molecule type" value="Genomic_DNA"/>
</dbReference>
<keyword evidence="1" id="KW-0732">Signal</keyword>
<gene>
    <name evidence="2" type="ORF">NO1_2162</name>
</gene>
<comment type="caution">
    <text evidence="2">The sequence shown here is derived from an EMBL/GenBank/DDBJ whole genome shotgun (WGS) entry which is preliminary data.</text>
</comment>
<evidence type="ECO:0000256" key="1">
    <source>
        <dbReference type="SAM" id="SignalP"/>
    </source>
</evidence>
<keyword evidence="3" id="KW-1185">Reference proteome</keyword>
<dbReference type="AlphaFoldDB" id="A0A388TEM2"/>
<feature type="signal peptide" evidence="1">
    <location>
        <begin position="1"/>
        <end position="24"/>
    </location>
</feature>
<name>A0A388TEM2_TERA1</name>
<dbReference type="Proteomes" id="UP000269352">
    <property type="component" value="Unassembled WGS sequence"/>
</dbReference>
<accession>A0A388TEM2</accession>
<evidence type="ECO:0000313" key="2">
    <source>
        <dbReference type="EMBL" id="GBR75102.1"/>
    </source>
</evidence>
<reference evidence="2 3" key="1">
    <citation type="journal article" date="2019" name="ISME J.">
        <title>Genome analyses of uncultured TG2/ZB3 bacteria in 'Margulisbacteria' specifically attached to ectosymbiotic spirochetes of protists in the termite gut.</title>
        <authorList>
            <person name="Utami Y.D."/>
            <person name="Kuwahara H."/>
            <person name="Igai K."/>
            <person name="Murakami T."/>
            <person name="Sugaya K."/>
            <person name="Morikawa T."/>
            <person name="Nagura Y."/>
            <person name="Yuki M."/>
            <person name="Deevong P."/>
            <person name="Inoue T."/>
            <person name="Kihara K."/>
            <person name="Lo N."/>
            <person name="Yamada A."/>
            <person name="Ohkuma M."/>
            <person name="Hongoh Y."/>
        </authorList>
    </citation>
    <scope>NUCLEOTIDE SEQUENCE [LARGE SCALE GENOMIC DNA]</scope>
    <source>
        <strain evidence="2">NkOx7-01</strain>
    </source>
</reference>
<feature type="chain" id="PRO_5017297892" description="Nuclease" evidence="1">
    <location>
        <begin position="25"/>
        <end position="52"/>
    </location>
</feature>
<evidence type="ECO:0000313" key="3">
    <source>
        <dbReference type="Proteomes" id="UP000269352"/>
    </source>
</evidence>
<proteinExistence type="predicted"/>
<sequence>MITKKFSYVIIALLFLSVCFSAPAKTYGSVTVSRVVSVYDGDTITVDIDGYP</sequence>
<protein>
    <recommendedName>
        <fullName evidence="4">Nuclease</fullName>
    </recommendedName>
</protein>
<organism evidence="2 3">
    <name type="scientific">Termititenax aidoneus</name>
    <dbReference type="NCBI Taxonomy" id="2218524"/>
    <lineage>
        <taxon>Bacteria</taxon>
        <taxon>Bacillati</taxon>
        <taxon>Candidatus Margulisiibacteriota</taxon>
        <taxon>Candidatus Termititenacia</taxon>
        <taxon>Candidatus Termititenacales</taxon>
        <taxon>Candidatus Termititenacaceae</taxon>
        <taxon>Candidatus Termititenax</taxon>
    </lineage>
</organism>
<evidence type="ECO:0008006" key="4">
    <source>
        <dbReference type="Google" id="ProtNLM"/>
    </source>
</evidence>
<feature type="non-terminal residue" evidence="2">
    <location>
        <position position="52"/>
    </location>
</feature>